<evidence type="ECO:0000256" key="9">
    <source>
        <dbReference type="ARBA" id="ARBA00023251"/>
    </source>
</evidence>
<dbReference type="RefSeq" id="WP_156340388.1">
    <property type="nucleotide sequence ID" value="NZ_CACRSQ010000002.1"/>
</dbReference>
<feature type="transmembrane region" description="Helical" evidence="10">
    <location>
        <begin position="60"/>
        <end position="81"/>
    </location>
</feature>
<feature type="transmembrane region" description="Helical" evidence="10">
    <location>
        <begin position="20"/>
        <end position="40"/>
    </location>
</feature>
<feature type="transmembrane region" description="Helical" evidence="10">
    <location>
        <begin position="101"/>
        <end position="126"/>
    </location>
</feature>
<dbReference type="AlphaFoldDB" id="A0A6N2RXM9"/>
<dbReference type="EMBL" id="CACRSQ010000002">
    <property type="protein sequence ID" value="VYS84871.1"/>
    <property type="molecule type" value="Genomic_DNA"/>
</dbReference>
<protein>
    <recommendedName>
        <fullName evidence="3">Multidrug export protein MepA</fullName>
    </recommendedName>
</protein>
<evidence type="ECO:0000256" key="2">
    <source>
        <dbReference type="ARBA" id="ARBA00008417"/>
    </source>
</evidence>
<feature type="transmembrane region" description="Helical" evidence="10">
    <location>
        <begin position="274"/>
        <end position="295"/>
    </location>
</feature>
<feature type="transmembrane region" description="Helical" evidence="10">
    <location>
        <begin position="392"/>
        <end position="414"/>
    </location>
</feature>
<dbReference type="Pfam" id="PF01554">
    <property type="entry name" value="MatE"/>
    <property type="match status" value="2"/>
</dbReference>
<evidence type="ECO:0000313" key="11">
    <source>
        <dbReference type="EMBL" id="VYS84871.1"/>
    </source>
</evidence>
<evidence type="ECO:0000256" key="3">
    <source>
        <dbReference type="ARBA" id="ARBA00022106"/>
    </source>
</evidence>
<keyword evidence="7 10" id="KW-1133">Transmembrane helix</keyword>
<feature type="transmembrane region" description="Helical" evidence="10">
    <location>
        <begin position="364"/>
        <end position="385"/>
    </location>
</feature>
<dbReference type="CDD" id="cd13143">
    <property type="entry name" value="MATE_MepA_like"/>
    <property type="match status" value="1"/>
</dbReference>
<evidence type="ECO:0000256" key="5">
    <source>
        <dbReference type="ARBA" id="ARBA00022475"/>
    </source>
</evidence>
<evidence type="ECO:0000256" key="10">
    <source>
        <dbReference type="SAM" id="Phobius"/>
    </source>
</evidence>
<feature type="transmembrane region" description="Helical" evidence="10">
    <location>
        <begin position="132"/>
        <end position="152"/>
    </location>
</feature>
<sequence length="453" mass="48877">MNNQKQKLELLGNAPISKALLAMGIPTMIGMLINALYNLVDAYFVGGLGESQMGAISIVYPLGQVVVGLGLLFGNGAASYISRLLGQGKEEQANKVASTSLYCSLSAGIILIFFCVVFLKPILLLLGATKSILPYAMTYAGIYIISCIFNVFNVTMNNIVTSEGAAKTTMLALLTGAILNIALDPIFIYTFDLGVAGAAIATAISQVVSTLVYLYYLFSKKSIFRFHLKDCSFSKEIFSEIFKIGVPTLVFQLLTSLSISLINNASGTYGDAAIAGMGVVTRLVSMGSLTVFGFIKGFQPIAGYSYGAKKYERLRQAIKTSILWSTIFCVVVGFGFFLFPTQIVSQFTTGNAEMIHIGANSLRINGITFMLFGYYTVYSSLFLALGKGKEGFLLGACRQGICFIPVILILPSIWGLNGILYAQPIADVLSFLISLFMALSLHKQLRLSEAQNN</sequence>
<dbReference type="PANTHER" id="PTHR43823">
    <property type="entry name" value="SPORULATION PROTEIN YKVU"/>
    <property type="match status" value="1"/>
</dbReference>
<comment type="similarity">
    <text evidence="2">Belongs to the multi antimicrobial extrusion (MATE) (TC 2.A.66.1) family. MepA subfamily.</text>
</comment>
<feature type="transmembrane region" description="Helical" evidence="10">
    <location>
        <begin position="195"/>
        <end position="216"/>
    </location>
</feature>
<feature type="transmembrane region" description="Helical" evidence="10">
    <location>
        <begin position="322"/>
        <end position="344"/>
    </location>
</feature>
<keyword evidence="5" id="KW-1003">Cell membrane</keyword>
<evidence type="ECO:0000256" key="8">
    <source>
        <dbReference type="ARBA" id="ARBA00023136"/>
    </source>
</evidence>
<keyword evidence="4" id="KW-0813">Transport</keyword>
<keyword evidence="6 10" id="KW-0812">Transmembrane</keyword>
<dbReference type="PANTHER" id="PTHR43823:SF3">
    <property type="entry name" value="MULTIDRUG EXPORT PROTEIN MEPA"/>
    <property type="match status" value="1"/>
</dbReference>
<feature type="transmembrane region" description="Helical" evidence="10">
    <location>
        <begin position="420"/>
        <end position="441"/>
    </location>
</feature>
<proteinExistence type="inferred from homology"/>
<evidence type="ECO:0000256" key="6">
    <source>
        <dbReference type="ARBA" id="ARBA00022692"/>
    </source>
</evidence>
<evidence type="ECO:0000256" key="7">
    <source>
        <dbReference type="ARBA" id="ARBA00022989"/>
    </source>
</evidence>
<comment type="subcellular location">
    <subcellularLocation>
        <location evidence="1">Cell membrane</location>
        <topology evidence="1">Multi-pass membrane protein</topology>
    </subcellularLocation>
</comment>
<organism evidence="11">
    <name type="scientific">Anaerostipes caccae</name>
    <dbReference type="NCBI Taxonomy" id="105841"/>
    <lineage>
        <taxon>Bacteria</taxon>
        <taxon>Bacillati</taxon>
        <taxon>Bacillota</taxon>
        <taxon>Clostridia</taxon>
        <taxon>Lachnospirales</taxon>
        <taxon>Lachnospiraceae</taxon>
        <taxon>Anaerostipes</taxon>
    </lineage>
</organism>
<dbReference type="InterPro" id="IPR002528">
    <property type="entry name" value="MATE_fam"/>
</dbReference>
<gene>
    <name evidence="11" type="primary">mepA_4</name>
    <name evidence="11" type="ORF">ACLFYP115_00656</name>
</gene>
<dbReference type="GO" id="GO:0046677">
    <property type="term" value="P:response to antibiotic"/>
    <property type="evidence" value="ECO:0007669"/>
    <property type="project" value="UniProtKB-KW"/>
</dbReference>
<dbReference type="PIRSF" id="PIRSF006603">
    <property type="entry name" value="DinF"/>
    <property type="match status" value="1"/>
</dbReference>
<dbReference type="InterPro" id="IPR045070">
    <property type="entry name" value="MATE_MepA-like"/>
</dbReference>
<dbReference type="InterPro" id="IPR048279">
    <property type="entry name" value="MdtK-like"/>
</dbReference>
<dbReference type="InterPro" id="IPR051327">
    <property type="entry name" value="MATE_MepA_subfamily"/>
</dbReference>
<evidence type="ECO:0000256" key="1">
    <source>
        <dbReference type="ARBA" id="ARBA00004651"/>
    </source>
</evidence>
<dbReference type="NCBIfam" id="TIGR00797">
    <property type="entry name" value="matE"/>
    <property type="match status" value="1"/>
</dbReference>
<dbReference type="GO" id="GO:0005886">
    <property type="term" value="C:plasma membrane"/>
    <property type="evidence" value="ECO:0007669"/>
    <property type="project" value="UniProtKB-SubCell"/>
</dbReference>
<reference evidence="11" key="1">
    <citation type="submission" date="2019-11" db="EMBL/GenBank/DDBJ databases">
        <authorList>
            <person name="Feng L."/>
        </authorList>
    </citation>
    <scope>NUCLEOTIDE SEQUENCE</scope>
    <source>
        <strain evidence="11">AcaccaeLFYP115</strain>
    </source>
</reference>
<feature type="transmembrane region" description="Helical" evidence="10">
    <location>
        <begin position="237"/>
        <end position="262"/>
    </location>
</feature>
<dbReference type="GO" id="GO:0015297">
    <property type="term" value="F:antiporter activity"/>
    <property type="evidence" value="ECO:0007669"/>
    <property type="project" value="InterPro"/>
</dbReference>
<name>A0A6N2RXM9_9FIRM</name>
<keyword evidence="9" id="KW-0046">Antibiotic resistance</keyword>
<evidence type="ECO:0000256" key="4">
    <source>
        <dbReference type="ARBA" id="ARBA00022448"/>
    </source>
</evidence>
<keyword evidence="8 10" id="KW-0472">Membrane</keyword>
<accession>A0A6N2RXM9</accession>
<feature type="transmembrane region" description="Helical" evidence="10">
    <location>
        <begin position="164"/>
        <end position="183"/>
    </location>
</feature>
<dbReference type="GO" id="GO:0042910">
    <property type="term" value="F:xenobiotic transmembrane transporter activity"/>
    <property type="evidence" value="ECO:0007669"/>
    <property type="project" value="InterPro"/>
</dbReference>